<proteinExistence type="predicted"/>
<gene>
    <name evidence="7" type="ORF">LSG31_13050</name>
</gene>
<feature type="transmembrane region" description="Helical" evidence="6">
    <location>
        <begin position="95"/>
        <end position="115"/>
    </location>
</feature>
<dbReference type="InterPro" id="IPR043428">
    <property type="entry name" value="LivM-like"/>
</dbReference>
<feature type="transmembrane region" description="Helical" evidence="6">
    <location>
        <begin position="171"/>
        <end position="190"/>
    </location>
</feature>
<keyword evidence="8" id="KW-1185">Reference proteome</keyword>
<dbReference type="Proteomes" id="UP000830167">
    <property type="component" value="Chromosome"/>
</dbReference>
<name>A0ABY4CHF0_9BACL</name>
<keyword evidence="4 6" id="KW-1133">Transmembrane helix</keyword>
<dbReference type="CDD" id="cd06581">
    <property type="entry name" value="TM_PBP1_LivM_like"/>
    <property type="match status" value="1"/>
</dbReference>
<protein>
    <submittedName>
        <fullName evidence="7">Branched-chain amino acid ABC transporter permease</fullName>
    </submittedName>
</protein>
<evidence type="ECO:0000256" key="5">
    <source>
        <dbReference type="ARBA" id="ARBA00023136"/>
    </source>
</evidence>
<dbReference type="Pfam" id="PF02653">
    <property type="entry name" value="BPD_transp_2"/>
    <property type="match status" value="1"/>
</dbReference>
<evidence type="ECO:0000256" key="6">
    <source>
        <dbReference type="SAM" id="Phobius"/>
    </source>
</evidence>
<evidence type="ECO:0000256" key="3">
    <source>
        <dbReference type="ARBA" id="ARBA00022692"/>
    </source>
</evidence>
<feature type="transmembrane region" description="Helical" evidence="6">
    <location>
        <begin position="290"/>
        <end position="308"/>
    </location>
</feature>
<feature type="transmembrane region" description="Helical" evidence="6">
    <location>
        <begin position="71"/>
        <end position="89"/>
    </location>
</feature>
<keyword evidence="2" id="KW-1003">Cell membrane</keyword>
<keyword evidence="3 6" id="KW-0812">Transmembrane</keyword>
<feature type="transmembrane region" description="Helical" evidence="6">
    <location>
        <begin position="39"/>
        <end position="59"/>
    </location>
</feature>
<feature type="transmembrane region" description="Helical" evidence="6">
    <location>
        <begin position="221"/>
        <end position="244"/>
    </location>
</feature>
<reference evidence="7" key="1">
    <citation type="submission" date="2021-12" db="EMBL/GenBank/DDBJ databases">
        <title>Alicyclobacillaceae gen. nov., sp. nov., isolated from chalcocite enrichment system.</title>
        <authorList>
            <person name="Jiang Z."/>
        </authorList>
    </citation>
    <scope>NUCLEOTIDE SEQUENCE</scope>
    <source>
        <strain evidence="7">MYW30-H2</strain>
    </source>
</reference>
<feature type="transmembrane region" description="Helical" evidence="6">
    <location>
        <begin position="122"/>
        <end position="140"/>
    </location>
</feature>
<keyword evidence="5 6" id="KW-0472">Membrane</keyword>
<evidence type="ECO:0000256" key="1">
    <source>
        <dbReference type="ARBA" id="ARBA00004651"/>
    </source>
</evidence>
<accession>A0ABY4CHF0</accession>
<sequence>MRLSTQVRFLQTSRLTWGVYALLFICFLFLPWIIDGYYIHILILIGVYVLLSSSLDLALGTTGLLQLGHAGFYGIGAYVGAIVSTRIFPNTWLGFWIGLPIVVVVCMIAGLVIGVPTLRLKGHYFGLATLGFGEIVYGILLNWQSVTNGSFGIKSIPSPHIGSIDLGQREYFYYLIWIVVALILWILYALRKSRFGYMWRAVREDEVAAGTMGIHVFKQKVIVLMISAGIAGIAGSFFAHYISYISPDNFTLDESILVLSMVIIGGKDSLRGVLLGSFLLVVLPEILRPVAQYRMLIYGFILAVMILYRPEGIVGKK</sequence>
<dbReference type="PANTHER" id="PTHR30482:SF10">
    <property type="entry name" value="HIGH-AFFINITY BRANCHED-CHAIN AMINO ACID TRANSPORT PROTEIN BRAE"/>
    <property type="match status" value="1"/>
</dbReference>
<comment type="subcellular location">
    <subcellularLocation>
        <location evidence="1">Cell membrane</location>
        <topology evidence="1">Multi-pass membrane protein</topology>
    </subcellularLocation>
</comment>
<dbReference type="RefSeq" id="WP_347435547.1">
    <property type="nucleotide sequence ID" value="NZ_CP089291.1"/>
</dbReference>
<dbReference type="InterPro" id="IPR001851">
    <property type="entry name" value="ABC_transp_permease"/>
</dbReference>
<dbReference type="EMBL" id="CP089291">
    <property type="protein sequence ID" value="UOF88867.1"/>
    <property type="molecule type" value="Genomic_DNA"/>
</dbReference>
<organism evidence="7 8">
    <name type="scientific">Fodinisporobacter ferrooxydans</name>
    <dbReference type="NCBI Taxonomy" id="2901836"/>
    <lineage>
        <taxon>Bacteria</taxon>
        <taxon>Bacillati</taxon>
        <taxon>Bacillota</taxon>
        <taxon>Bacilli</taxon>
        <taxon>Bacillales</taxon>
        <taxon>Alicyclobacillaceae</taxon>
        <taxon>Fodinisporobacter</taxon>
    </lineage>
</organism>
<evidence type="ECO:0000313" key="7">
    <source>
        <dbReference type="EMBL" id="UOF88867.1"/>
    </source>
</evidence>
<feature type="transmembrane region" description="Helical" evidence="6">
    <location>
        <begin position="12"/>
        <end position="33"/>
    </location>
</feature>
<evidence type="ECO:0000256" key="2">
    <source>
        <dbReference type="ARBA" id="ARBA00022475"/>
    </source>
</evidence>
<evidence type="ECO:0000256" key="4">
    <source>
        <dbReference type="ARBA" id="ARBA00022989"/>
    </source>
</evidence>
<evidence type="ECO:0000313" key="8">
    <source>
        <dbReference type="Proteomes" id="UP000830167"/>
    </source>
</evidence>
<dbReference type="PANTHER" id="PTHR30482">
    <property type="entry name" value="HIGH-AFFINITY BRANCHED-CHAIN AMINO ACID TRANSPORT SYSTEM PERMEASE"/>
    <property type="match status" value="1"/>
</dbReference>